<dbReference type="InterPro" id="IPR050709">
    <property type="entry name" value="Biotin_Carboxyl_Carrier/Decarb"/>
</dbReference>
<dbReference type="InterPro" id="IPR000089">
    <property type="entry name" value="Biotin_lipoyl"/>
</dbReference>
<dbReference type="CDD" id="cd06850">
    <property type="entry name" value="biotinyl_domain"/>
    <property type="match status" value="1"/>
</dbReference>
<evidence type="ECO:0000313" key="3">
    <source>
        <dbReference type="EMBL" id="TQE93359.1"/>
    </source>
</evidence>
<reference evidence="3 4" key="1">
    <citation type="submission" date="2019-06" db="EMBL/GenBank/DDBJ databases">
        <title>Genome sequence of Litorilinea aerophila BAA-2444.</title>
        <authorList>
            <person name="Maclea K.S."/>
            <person name="Maurais E.G."/>
            <person name="Iannazzi L.C."/>
        </authorList>
    </citation>
    <scope>NUCLEOTIDE SEQUENCE [LARGE SCALE GENOMIC DNA]</scope>
    <source>
        <strain evidence="3 4">ATCC BAA-2444</strain>
    </source>
</reference>
<keyword evidence="4" id="KW-1185">Reference proteome</keyword>
<dbReference type="EMBL" id="VIGC01000042">
    <property type="protein sequence ID" value="TQE93359.1"/>
    <property type="molecule type" value="Genomic_DNA"/>
</dbReference>
<dbReference type="Pfam" id="PF00364">
    <property type="entry name" value="Biotin_lipoyl"/>
    <property type="match status" value="1"/>
</dbReference>
<dbReference type="RefSeq" id="WP_141612302.1">
    <property type="nucleotide sequence ID" value="NZ_VIGC02000042.1"/>
</dbReference>
<protein>
    <submittedName>
        <fullName evidence="3">Acetyl-CoA carboxylase biotin carboxyl carrier protein subunit</fullName>
    </submittedName>
</protein>
<dbReference type="FunFam" id="2.40.50.100:FF:000003">
    <property type="entry name" value="Acetyl-CoA carboxylase biotin carboxyl carrier protein"/>
    <property type="match status" value="1"/>
</dbReference>
<dbReference type="InterPro" id="IPR011053">
    <property type="entry name" value="Single_hybrid_motif"/>
</dbReference>
<dbReference type="PANTHER" id="PTHR45266:SF3">
    <property type="entry name" value="OXALOACETATE DECARBOXYLASE ALPHA CHAIN"/>
    <property type="match status" value="1"/>
</dbReference>
<accession>A0A540V9C1</accession>
<organism evidence="3 4">
    <name type="scientific">Litorilinea aerophila</name>
    <dbReference type="NCBI Taxonomy" id="1204385"/>
    <lineage>
        <taxon>Bacteria</taxon>
        <taxon>Bacillati</taxon>
        <taxon>Chloroflexota</taxon>
        <taxon>Caldilineae</taxon>
        <taxon>Caldilineales</taxon>
        <taxon>Caldilineaceae</taxon>
        <taxon>Litorilinea</taxon>
    </lineage>
</organism>
<evidence type="ECO:0000259" key="2">
    <source>
        <dbReference type="PROSITE" id="PS50968"/>
    </source>
</evidence>
<dbReference type="AlphaFoldDB" id="A0A540V9C1"/>
<dbReference type="SUPFAM" id="SSF51230">
    <property type="entry name" value="Single hybrid motif"/>
    <property type="match status" value="1"/>
</dbReference>
<dbReference type="PANTHER" id="PTHR45266">
    <property type="entry name" value="OXALOACETATE DECARBOXYLASE ALPHA CHAIN"/>
    <property type="match status" value="1"/>
</dbReference>
<name>A0A540V9C1_9CHLR</name>
<sequence length="164" mass="18528">MKYYARVGQTEYEIEIDGDAVYVDGERLEVDLRQSGVPELYSMLFNARSYELLIEPERFNYRISLRGEHFDVQVEDERTRRLNAGRKTLALPEGELAVTAPIPGLVVKVLVAPGDAIEEEQPLVILEAMKMENEIRAVRSGVVKKVEVAPGQRVEQNGLLLTLE</sequence>
<dbReference type="PROSITE" id="PS50968">
    <property type="entry name" value="BIOTINYL_LIPOYL"/>
    <property type="match status" value="1"/>
</dbReference>
<gene>
    <name evidence="3" type="ORF">FKZ61_21890</name>
</gene>
<dbReference type="Proteomes" id="UP000317371">
    <property type="component" value="Unassembled WGS sequence"/>
</dbReference>
<dbReference type="Gene3D" id="2.40.50.100">
    <property type="match status" value="1"/>
</dbReference>
<dbReference type="OrthoDB" id="3730619at2"/>
<proteinExistence type="predicted"/>
<dbReference type="InParanoid" id="A0A540V9C1"/>
<evidence type="ECO:0000256" key="1">
    <source>
        <dbReference type="ARBA" id="ARBA00023267"/>
    </source>
</evidence>
<keyword evidence="1" id="KW-0092">Biotin</keyword>
<comment type="caution">
    <text evidence="3">The sequence shown here is derived from an EMBL/GenBank/DDBJ whole genome shotgun (WGS) entry which is preliminary data.</text>
</comment>
<evidence type="ECO:0000313" key="4">
    <source>
        <dbReference type="Proteomes" id="UP000317371"/>
    </source>
</evidence>
<feature type="domain" description="Lipoyl-binding" evidence="2">
    <location>
        <begin position="86"/>
        <end position="164"/>
    </location>
</feature>